<dbReference type="EMBL" id="JAEOXF010000002">
    <property type="protein sequence ID" value="MBK4724298.1"/>
    <property type="molecule type" value="Genomic_DNA"/>
</dbReference>
<comment type="caution">
    <text evidence="1">The sequence shown here is derived from an EMBL/GenBank/DDBJ whole genome shotgun (WGS) entry which is preliminary data.</text>
</comment>
<gene>
    <name evidence="1" type="ORF">JJL49_03520</name>
</gene>
<organism evidence="1 2">
    <name type="scientific">Enterobacter agglomerans</name>
    <name type="common">Erwinia herbicola</name>
    <name type="synonym">Pantoea agglomerans</name>
    <dbReference type="NCBI Taxonomy" id="549"/>
    <lineage>
        <taxon>Bacteria</taxon>
        <taxon>Pseudomonadati</taxon>
        <taxon>Pseudomonadota</taxon>
        <taxon>Gammaproteobacteria</taxon>
        <taxon>Enterobacterales</taxon>
        <taxon>Erwiniaceae</taxon>
        <taxon>Pantoea</taxon>
        <taxon>Pantoea agglomerans group</taxon>
    </lineage>
</organism>
<evidence type="ECO:0000313" key="1">
    <source>
        <dbReference type="EMBL" id="MBK4724298.1"/>
    </source>
</evidence>
<keyword evidence="1" id="KW-0675">Receptor</keyword>
<protein>
    <submittedName>
        <fullName evidence="1">TonB-dependent siderophore receptor</fullName>
    </submittedName>
</protein>
<evidence type="ECO:0000313" key="2">
    <source>
        <dbReference type="Proteomes" id="UP000633731"/>
    </source>
</evidence>
<sequence length="733" mass="80082">MNRNGRFRLHPLALLLTAMLAGTASADDDTAAASEVEDVLLVQKTAEQELKQQPGVSIITAEDIAKNPPVNDLSDIIRKMPGVNLTGNSANGSRGNNRQIDIRGMGPENTLILIDGVPVSSRNSVRYSWKGERDTRGDSNWVPAEMVERIEVLRGPAAARYGSGAAGGVINIHTKRPTKDWHGSLSLFTNQPENSKEGDTKRTNFSLSGPLAGDALTMRLYGNLNKTDADAADINQAQNGSYAAGREGVRNKDINALVSWKMTPSQILDFSYGYSRQGNIYAGDTQYSNGNISPGGLVDSLYGSETNRLYRQSYGLTHNGFWEWGDSKLAFNYEKTNNTRLKEGSTGRVEGMINSDEYSTSRLENYRASAEANMPLDRWIEQTVTLGAEWNHEKLDDSASMSATDASGVIIGDMSGDPANRSSKNSATTAALYVEDNIQPWEGTFLIPGLRFDHHSEFGSNFSPSFNFSQDLGEGFKLKAGIARVFKAPNLYQSSEGYLLATRGNGCPSGINNGVGCYLLGNTNLDAEVSVNKELGLEFAADGYAAGVTWFRNDYKNKIVSGTELIGTASDGRNILQWENGGKALVEGLEASLTIPVVRDVLDWRTNATYMLESKDKKTGNPLSIIPKYTINSMLDYQITDKFSTELNWTLYGRQKPREFVESRLEGSSGLSSKEIGAYSLVGLNLNYKFTKNLSVKGGVSNLFDKQIYRENDGASTYNEPGRAYYAGVTMGF</sequence>
<proteinExistence type="predicted"/>
<reference evidence="1" key="1">
    <citation type="submission" date="2021-01" db="EMBL/GenBank/DDBJ databases">
        <title>Draft genome of Pantoea agglomerans Eh 335.</title>
        <authorList>
            <person name="Emsley S.A."/>
            <person name="Oline D.K."/>
            <person name="Saw J.H."/>
            <person name="Ushijima B."/>
            <person name="Videau P."/>
            <person name="Koyack M.J."/>
        </authorList>
    </citation>
    <scope>NUCLEOTIDE SEQUENCE</scope>
    <source>
        <strain evidence="1">Eh 335</strain>
    </source>
</reference>
<keyword evidence="2" id="KW-1185">Reference proteome</keyword>
<name>A0ACC5RI54_ENTAG</name>
<accession>A0ACC5RI54</accession>
<dbReference type="Proteomes" id="UP000633731">
    <property type="component" value="Unassembled WGS sequence"/>
</dbReference>